<dbReference type="AlphaFoldDB" id="A0A172WPV5"/>
<name>A0A172WPV5_STUST</name>
<accession>A0A172WPV5</accession>
<proteinExistence type="predicted"/>
<dbReference type="OrthoDB" id="2318182at2"/>
<evidence type="ECO:0000313" key="2">
    <source>
        <dbReference type="Proteomes" id="UP000077787"/>
    </source>
</evidence>
<dbReference type="Proteomes" id="UP000077787">
    <property type="component" value="Chromosome"/>
</dbReference>
<dbReference type="RefSeq" id="WP_045430948.1">
    <property type="nucleotide sequence ID" value="NZ_CP015641.1"/>
</dbReference>
<dbReference type="EMBL" id="CP015641">
    <property type="protein sequence ID" value="ANF25504.1"/>
    <property type="molecule type" value="Genomic_DNA"/>
</dbReference>
<sequence length="209" mass="24625">MQSYPQRVRENILPLSVGSMLPEAFEEWSFTERTHDHEEPIETCRLCDQEQLRYHFEIRNALTHKTLWVGSQCILKFNLSVFEDGRRLSPADTKKKLDRLMQQMRLQSCIKALEELAKKEDNKILLSALGYYRKNKYLTPKFAFVVLWRLQTNKVDHSPSFFKINLQKNKYQQDLAKMPLSQVHVIWPALSTTQRTKAQSFGHVSRSKP</sequence>
<reference evidence="1 2" key="1">
    <citation type="submission" date="2016-05" db="EMBL/GenBank/DDBJ databases">
        <title>Genome sequence of Pseudomonas stutzeri 273 and identification of the exopolysaccharide biosynthesis locus.</title>
        <authorList>
            <person name="Wu S."/>
            <person name="Sun C."/>
        </authorList>
    </citation>
    <scope>NUCLEOTIDE SEQUENCE [LARGE SCALE GENOMIC DNA]</scope>
    <source>
        <strain evidence="1 2">273</strain>
    </source>
</reference>
<protein>
    <submittedName>
        <fullName evidence="1">Uncharacterized protein</fullName>
    </submittedName>
</protein>
<evidence type="ECO:0000313" key="1">
    <source>
        <dbReference type="EMBL" id="ANF25504.1"/>
    </source>
</evidence>
<organism evidence="1 2">
    <name type="scientific">Stutzerimonas stutzeri</name>
    <name type="common">Pseudomonas stutzeri</name>
    <dbReference type="NCBI Taxonomy" id="316"/>
    <lineage>
        <taxon>Bacteria</taxon>
        <taxon>Pseudomonadati</taxon>
        <taxon>Pseudomonadota</taxon>
        <taxon>Gammaproteobacteria</taxon>
        <taxon>Pseudomonadales</taxon>
        <taxon>Pseudomonadaceae</taxon>
        <taxon>Stutzerimonas</taxon>
    </lineage>
</organism>
<gene>
    <name evidence="1" type="ORF">PS273GM_10260</name>
</gene>